<dbReference type="Proteomes" id="UP000308197">
    <property type="component" value="Unassembled WGS sequence"/>
</dbReference>
<accession>A0A5C3NNB9</accession>
<evidence type="ECO:0000313" key="2">
    <source>
        <dbReference type="Proteomes" id="UP000308197"/>
    </source>
</evidence>
<organism evidence="1 2">
    <name type="scientific">Polyporus arcularius HHB13444</name>
    <dbReference type="NCBI Taxonomy" id="1314778"/>
    <lineage>
        <taxon>Eukaryota</taxon>
        <taxon>Fungi</taxon>
        <taxon>Dikarya</taxon>
        <taxon>Basidiomycota</taxon>
        <taxon>Agaricomycotina</taxon>
        <taxon>Agaricomycetes</taxon>
        <taxon>Polyporales</taxon>
        <taxon>Polyporaceae</taxon>
        <taxon>Polyporus</taxon>
    </lineage>
</organism>
<dbReference type="AlphaFoldDB" id="A0A5C3NNB9"/>
<gene>
    <name evidence="1" type="ORF">K466DRAFT_570505</name>
</gene>
<feature type="non-terminal residue" evidence="1">
    <location>
        <position position="229"/>
    </location>
</feature>
<reference evidence="1 2" key="1">
    <citation type="journal article" date="2019" name="Nat. Ecol. Evol.">
        <title>Megaphylogeny resolves global patterns of mushroom evolution.</title>
        <authorList>
            <person name="Varga T."/>
            <person name="Krizsan K."/>
            <person name="Foldi C."/>
            <person name="Dima B."/>
            <person name="Sanchez-Garcia M."/>
            <person name="Sanchez-Ramirez S."/>
            <person name="Szollosi G.J."/>
            <person name="Szarkandi J.G."/>
            <person name="Papp V."/>
            <person name="Albert L."/>
            <person name="Andreopoulos W."/>
            <person name="Angelini C."/>
            <person name="Antonin V."/>
            <person name="Barry K.W."/>
            <person name="Bougher N.L."/>
            <person name="Buchanan P."/>
            <person name="Buyck B."/>
            <person name="Bense V."/>
            <person name="Catcheside P."/>
            <person name="Chovatia M."/>
            <person name="Cooper J."/>
            <person name="Damon W."/>
            <person name="Desjardin D."/>
            <person name="Finy P."/>
            <person name="Geml J."/>
            <person name="Haridas S."/>
            <person name="Hughes K."/>
            <person name="Justo A."/>
            <person name="Karasinski D."/>
            <person name="Kautmanova I."/>
            <person name="Kiss B."/>
            <person name="Kocsube S."/>
            <person name="Kotiranta H."/>
            <person name="LaButti K.M."/>
            <person name="Lechner B.E."/>
            <person name="Liimatainen K."/>
            <person name="Lipzen A."/>
            <person name="Lukacs Z."/>
            <person name="Mihaltcheva S."/>
            <person name="Morgado L.N."/>
            <person name="Niskanen T."/>
            <person name="Noordeloos M.E."/>
            <person name="Ohm R.A."/>
            <person name="Ortiz-Santana B."/>
            <person name="Ovrebo C."/>
            <person name="Racz N."/>
            <person name="Riley R."/>
            <person name="Savchenko A."/>
            <person name="Shiryaev A."/>
            <person name="Soop K."/>
            <person name="Spirin V."/>
            <person name="Szebenyi C."/>
            <person name="Tomsovsky M."/>
            <person name="Tulloss R.E."/>
            <person name="Uehling J."/>
            <person name="Grigoriev I.V."/>
            <person name="Vagvolgyi C."/>
            <person name="Papp T."/>
            <person name="Martin F.M."/>
            <person name="Miettinen O."/>
            <person name="Hibbett D.S."/>
            <person name="Nagy L.G."/>
        </authorList>
    </citation>
    <scope>NUCLEOTIDE SEQUENCE [LARGE SCALE GENOMIC DNA]</scope>
    <source>
        <strain evidence="1 2">HHB13444</strain>
    </source>
</reference>
<evidence type="ECO:0000313" key="1">
    <source>
        <dbReference type="EMBL" id="TFK78996.1"/>
    </source>
</evidence>
<keyword evidence="2" id="KW-1185">Reference proteome</keyword>
<dbReference type="InParanoid" id="A0A5C3NNB9"/>
<dbReference type="EMBL" id="ML212221">
    <property type="protein sequence ID" value="TFK78996.1"/>
    <property type="molecule type" value="Genomic_DNA"/>
</dbReference>
<dbReference type="STRING" id="1314778.A0A5C3NNB9"/>
<sequence length="229" mass="25522">MPPKAPPRPKAPLSKSRELVTVGPREVFKKHHGRERDEHGHKPLTARALVLRNGKYGAMGTGEVVLATKMSGREKLDLLAEDLMKQALTAPFKLDVCLKIADSQLSAYLDEINALQDSEFFFDRYKAEVASHTNPSRMRDQLKNPQKMKEHYVSMIASHIHNTYMMAAGWRLVGDIIRDLIDEGLDDALVKSQLKSSPSLRSKFLVLYDAVNVLVQAGQTNFAVLATAA</sequence>
<name>A0A5C3NNB9_9APHY</name>
<protein>
    <submittedName>
        <fullName evidence="1">Uncharacterized protein</fullName>
    </submittedName>
</protein>
<proteinExistence type="predicted"/>